<dbReference type="PANTHER" id="PTHR12482:SF65">
    <property type="entry name" value="ESTERASE, PUTATIVE (AFU_ORTHOLOGUE AFUA_3G12320)-RELATED"/>
    <property type="match status" value="1"/>
</dbReference>
<keyword evidence="2" id="KW-0443">Lipid metabolism</keyword>
<dbReference type="SUPFAM" id="SSF53474">
    <property type="entry name" value="alpha/beta-Hydrolases"/>
    <property type="match status" value="1"/>
</dbReference>
<evidence type="ECO:0000256" key="1">
    <source>
        <dbReference type="ARBA" id="ARBA00007920"/>
    </source>
</evidence>
<dbReference type="OrthoDB" id="273452at2759"/>
<organism evidence="6 7">
    <name type="scientific">Ascobolus immersus RN42</name>
    <dbReference type="NCBI Taxonomy" id="1160509"/>
    <lineage>
        <taxon>Eukaryota</taxon>
        <taxon>Fungi</taxon>
        <taxon>Dikarya</taxon>
        <taxon>Ascomycota</taxon>
        <taxon>Pezizomycotina</taxon>
        <taxon>Pezizomycetes</taxon>
        <taxon>Pezizales</taxon>
        <taxon>Ascobolaceae</taxon>
        <taxon>Ascobolus</taxon>
    </lineage>
</organism>
<evidence type="ECO:0000259" key="5">
    <source>
        <dbReference type="Pfam" id="PF05057"/>
    </source>
</evidence>
<comment type="similarity">
    <text evidence="1">Belongs to the putative lipase ROG1 family.</text>
</comment>
<keyword evidence="4" id="KW-0472">Membrane</keyword>
<dbReference type="EMBL" id="ML119649">
    <property type="protein sequence ID" value="RPA86418.1"/>
    <property type="molecule type" value="Genomic_DNA"/>
</dbReference>
<dbReference type="InterPro" id="IPR007751">
    <property type="entry name" value="DUF676_lipase-like"/>
</dbReference>
<gene>
    <name evidence="6" type="ORF">BJ508DRAFT_411131</name>
</gene>
<dbReference type="GO" id="GO:0005811">
    <property type="term" value="C:lipid droplet"/>
    <property type="evidence" value="ECO:0007669"/>
    <property type="project" value="TreeGrafter"/>
</dbReference>
<keyword evidence="2" id="KW-0442">Lipid degradation</keyword>
<dbReference type="PANTHER" id="PTHR12482">
    <property type="entry name" value="LIPASE ROG1-RELATED-RELATED"/>
    <property type="match status" value="1"/>
</dbReference>
<dbReference type="AlphaFoldDB" id="A0A3N4INW5"/>
<dbReference type="GO" id="GO:0004622">
    <property type="term" value="F:phosphatidylcholine lysophospholipase activity"/>
    <property type="evidence" value="ECO:0007669"/>
    <property type="project" value="TreeGrafter"/>
</dbReference>
<reference evidence="6 7" key="1">
    <citation type="journal article" date="2018" name="Nat. Ecol. Evol.">
        <title>Pezizomycetes genomes reveal the molecular basis of ectomycorrhizal truffle lifestyle.</title>
        <authorList>
            <person name="Murat C."/>
            <person name="Payen T."/>
            <person name="Noel B."/>
            <person name="Kuo A."/>
            <person name="Morin E."/>
            <person name="Chen J."/>
            <person name="Kohler A."/>
            <person name="Krizsan K."/>
            <person name="Balestrini R."/>
            <person name="Da Silva C."/>
            <person name="Montanini B."/>
            <person name="Hainaut M."/>
            <person name="Levati E."/>
            <person name="Barry K.W."/>
            <person name="Belfiori B."/>
            <person name="Cichocki N."/>
            <person name="Clum A."/>
            <person name="Dockter R.B."/>
            <person name="Fauchery L."/>
            <person name="Guy J."/>
            <person name="Iotti M."/>
            <person name="Le Tacon F."/>
            <person name="Lindquist E.A."/>
            <person name="Lipzen A."/>
            <person name="Malagnac F."/>
            <person name="Mello A."/>
            <person name="Molinier V."/>
            <person name="Miyauchi S."/>
            <person name="Poulain J."/>
            <person name="Riccioni C."/>
            <person name="Rubini A."/>
            <person name="Sitrit Y."/>
            <person name="Splivallo R."/>
            <person name="Traeger S."/>
            <person name="Wang M."/>
            <person name="Zifcakova L."/>
            <person name="Wipf D."/>
            <person name="Zambonelli A."/>
            <person name="Paolocci F."/>
            <person name="Nowrousian M."/>
            <person name="Ottonello S."/>
            <person name="Baldrian P."/>
            <person name="Spatafora J.W."/>
            <person name="Henrissat B."/>
            <person name="Nagy L.G."/>
            <person name="Aury J.M."/>
            <person name="Wincker P."/>
            <person name="Grigoriev I.V."/>
            <person name="Bonfante P."/>
            <person name="Martin F.M."/>
        </authorList>
    </citation>
    <scope>NUCLEOTIDE SEQUENCE [LARGE SCALE GENOMIC DNA]</scope>
    <source>
        <strain evidence="6 7">RN42</strain>
    </source>
</reference>
<feature type="region of interest" description="Disordered" evidence="3">
    <location>
        <begin position="332"/>
        <end position="373"/>
    </location>
</feature>
<dbReference type="GO" id="GO:0016042">
    <property type="term" value="P:lipid catabolic process"/>
    <property type="evidence" value="ECO:0007669"/>
    <property type="project" value="UniProtKB-KW"/>
</dbReference>
<feature type="compositionally biased region" description="Polar residues" evidence="3">
    <location>
        <begin position="347"/>
        <end position="360"/>
    </location>
</feature>
<name>A0A3N4INW5_ASCIM</name>
<dbReference type="InterPro" id="IPR044294">
    <property type="entry name" value="Lipase-like"/>
</dbReference>
<evidence type="ECO:0000256" key="3">
    <source>
        <dbReference type="SAM" id="MobiDB-lite"/>
    </source>
</evidence>
<sequence length="449" mass="51049">MTVKDHLVILVHGLWGTPVHLTYLTESLQKHDDRLLVYVPKNNSGYFTYDGIDTCAERIVREVDTALEEFKTDDGVDIKKISVIGYSLGGLIARYLVGLLYAREYFKKYTPVNFTAFATPHLGVYSPHKTVFYKYVWNFIGPRSISRSGQQMFLADTFRDTDAPLLVVMTRKSSIFHKGLSSFKTLSLYANCINDRTVAYYTASISDFDPFQPITSTHATSLNYLPGYDPNIVDITRPFTTTEPGEEIKRPLKQRINRKARSIAKIAPLVLVAGVALPLVFVAFVANALVQNRNSDKRIQQHIVEEAESEIRKFSLFLSEDMQDVVEGVLDMDNSVDGDSDTDKKTLTNNSASDTEVQEPSTEESEGDSFLKKNDVEAQMQGTRLELDERQQEMLENLNSLGWSKYPVYIHKERHSHAAIIVRRGEDYKWGHNEGKVVVRHWLTEVFKV</sequence>
<dbReference type="InterPro" id="IPR029058">
    <property type="entry name" value="AB_hydrolase_fold"/>
</dbReference>
<evidence type="ECO:0000313" key="6">
    <source>
        <dbReference type="EMBL" id="RPA86418.1"/>
    </source>
</evidence>
<keyword evidence="7" id="KW-1185">Reference proteome</keyword>
<keyword evidence="4" id="KW-1133">Transmembrane helix</keyword>
<evidence type="ECO:0000256" key="4">
    <source>
        <dbReference type="SAM" id="Phobius"/>
    </source>
</evidence>
<keyword evidence="4" id="KW-0812">Transmembrane</keyword>
<evidence type="ECO:0000256" key="2">
    <source>
        <dbReference type="ARBA" id="ARBA00022963"/>
    </source>
</evidence>
<dbReference type="Proteomes" id="UP000275078">
    <property type="component" value="Unassembled WGS sequence"/>
</dbReference>
<accession>A0A3N4INW5</accession>
<feature type="transmembrane region" description="Helical" evidence="4">
    <location>
        <begin position="266"/>
        <end position="290"/>
    </location>
</feature>
<feature type="domain" description="DUF676" evidence="5">
    <location>
        <begin position="4"/>
        <end position="203"/>
    </location>
</feature>
<dbReference type="GO" id="GO:0047372">
    <property type="term" value="F:monoacylglycerol lipase activity"/>
    <property type="evidence" value="ECO:0007669"/>
    <property type="project" value="TreeGrafter"/>
</dbReference>
<dbReference type="Gene3D" id="3.40.50.1820">
    <property type="entry name" value="alpha/beta hydrolase"/>
    <property type="match status" value="1"/>
</dbReference>
<evidence type="ECO:0000313" key="7">
    <source>
        <dbReference type="Proteomes" id="UP000275078"/>
    </source>
</evidence>
<dbReference type="STRING" id="1160509.A0A3N4INW5"/>
<protein>
    <submittedName>
        <fullName evidence="6">DUF676-domain-containing protein</fullName>
    </submittedName>
</protein>
<dbReference type="Pfam" id="PF05057">
    <property type="entry name" value="DUF676"/>
    <property type="match status" value="1"/>
</dbReference>
<proteinExistence type="inferred from homology"/>